<keyword evidence="1" id="KW-0175">Coiled coil</keyword>
<accession>S0EWD5</accession>
<dbReference type="RefSeq" id="WP_016483254.1">
    <property type="nucleotide sequence ID" value="NC_021487.1"/>
</dbReference>
<evidence type="ECO:0000313" key="4">
    <source>
        <dbReference type="Proteomes" id="UP000014227"/>
    </source>
</evidence>
<evidence type="ECO:0000256" key="1">
    <source>
        <dbReference type="SAM" id="Coils"/>
    </source>
</evidence>
<dbReference type="eggNOG" id="COG4980">
    <property type="taxonomic scope" value="Bacteria"/>
</dbReference>
<dbReference type="InParanoid" id="S0EWD5"/>
<dbReference type="Pfam" id="PF12732">
    <property type="entry name" value="YtxH"/>
    <property type="match status" value="1"/>
</dbReference>
<organism evidence="3 4">
    <name type="scientific">Chthonomonas calidirosea (strain DSM 23976 / ICMP 18418 / T49)</name>
    <dbReference type="NCBI Taxonomy" id="1303518"/>
    <lineage>
        <taxon>Bacteria</taxon>
        <taxon>Bacillati</taxon>
        <taxon>Armatimonadota</taxon>
        <taxon>Chthonomonadia</taxon>
        <taxon>Chthonomonadales</taxon>
        <taxon>Chthonomonadaceae</taxon>
        <taxon>Chthonomonas</taxon>
    </lineage>
</organism>
<dbReference type="EMBL" id="HF951689">
    <property type="protein sequence ID" value="CCW35729.1"/>
    <property type="molecule type" value="Genomic_DNA"/>
</dbReference>
<evidence type="ECO:0000313" key="3">
    <source>
        <dbReference type="EMBL" id="CCW35729.1"/>
    </source>
</evidence>
<keyword evidence="2" id="KW-0812">Transmembrane</keyword>
<sequence>MANNSDDRGVLVSVLAGIGMGVLIGAAVGLLLAPKSGEETRDDLSRAVKDLNDKISDLGRTLSQKVAAASDKLRSQMAQKIDEVVKEEEEAAG</sequence>
<keyword evidence="2" id="KW-1133">Transmembrane helix</keyword>
<dbReference type="InterPro" id="IPR024623">
    <property type="entry name" value="YtxH"/>
</dbReference>
<dbReference type="AlphaFoldDB" id="S0EWD5"/>
<dbReference type="KEGG" id="ccz:CCALI_01921"/>
<evidence type="ECO:0000256" key="2">
    <source>
        <dbReference type="SAM" id="Phobius"/>
    </source>
</evidence>
<proteinExistence type="predicted"/>
<feature type="transmembrane region" description="Helical" evidence="2">
    <location>
        <begin position="12"/>
        <end position="33"/>
    </location>
</feature>
<reference evidence="4" key="1">
    <citation type="submission" date="2013-03" db="EMBL/GenBank/DDBJ databases">
        <title>Genome sequence of Chthonomonas calidirosea, the first sequenced genome from the Armatimonadetes phylum (formally candidate division OP10).</title>
        <authorList>
            <person name="Lee K.C.Y."/>
            <person name="Morgan X.C."/>
            <person name="Dunfield P.F."/>
            <person name="Tamas I."/>
            <person name="Houghton K.M."/>
            <person name="Vyssotski M."/>
            <person name="Ryan J.L.J."/>
            <person name="Lagutin K."/>
            <person name="McDonald I.R."/>
            <person name="Stott M.B."/>
        </authorList>
    </citation>
    <scope>NUCLEOTIDE SEQUENCE [LARGE SCALE GENOMIC DNA]</scope>
    <source>
        <strain evidence="4">DSM 23976 / ICMP 18418 / T49</strain>
    </source>
</reference>
<dbReference type="PANTHER" id="PTHR35792">
    <property type="entry name" value="GENERAL STRESS PROTEIN"/>
    <property type="match status" value="1"/>
</dbReference>
<keyword evidence="4" id="KW-1185">Reference proteome</keyword>
<protein>
    <submittedName>
        <fullName evidence="3">YtxH-like protein</fullName>
    </submittedName>
</protein>
<dbReference type="STRING" id="454171.CP488_02173"/>
<dbReference type="PANTHER" id="PTHR35792:SF2">
    <property type="entry name" value="GENERAL STRESS PROTEIN"/>
    <property type="match status" value="1"/>
</dbReference>
<gene>
    <name evidence="3" type="ORF">CCALI_01921</name>
</gene>
<feature type="coiled-coil region" evidence="1">
    <location>
        <begin position="41"/>
        <end position="90"/>
    </location>
</feature>
<dbReference type="InterPro" id="IPR052928">
    <property type="entry name" value="Desiccation-related_membrane"/>
</dbReference>
<name>S0EWD5_CHTCT</name>
<keyword evidence="2" id="KW-0472">Membrane</keyword>
<dbReference type="PATRIC" id="fig|1303518.3.peg.1977"/>
<dbReference type="Proteomes" id="UP000014227">
    <property type="component" value="Chromosome I"/>
</dbReference>
<dbReference type="HOGENOM" id="CLU_2394466_0_0_0"/>